<feature type="compositionally biased region" description="Low complexity" evidence="1">
    <location>
        <begin position="740"/>
        <end position="756"/>
    </location>
</feature>
<feature type="domain" description="DUF7507" evidence="2">
    <location>
        <begin position="193"/>
        <end position="296"/>
    </location>
</feature>
<feature type="domain" description="DUF7507" evidence="2">
    <location>
        <begin position="653"/>
        <end position="756"/>
    </location>
</feature>
<feature type="domain" description="DUF7507" evidence="2">
    <location>
        <begin position="1228"/>
        <end position="1331"/>
    </location>
</feature>
<feature type="domain" description="DUF7507" evidence="2">
    <location>
        <begin position="998"/>
        <end position="1101"/>
    </location>
</feature>
<feature type="region of interest" description="Disordered" evidence="1">
    <location>
        <begin position="740"/>
        <end position="763"/>
    </location>
</feature>
<feature type="region of interest" description="Disordered" evidence="1">
    <location>
        <begin position="2687"/>
        <end position="2724"/>
    </location>
</feature>
<feature type="domain" description="DUF7507" evidence="2">
    <location>
        <begin position="1573"/>
        <end position="1676"/>
    </location>
</feature>
<proteinExistence type="predicted"/>
<feature type="domain" description="DUF7507" evidence="2">
    <location>
        <begin position="2164"/>
        <end position="2267"/>
    </location>
</feature>
<accession>A0ABP6KXR6</accession>
<feature type="domain" description="DUF7507" evidence="2">
    <location>
        <begin position="5"/>
        <end position="66"/>
    </location>
</feature>
<feature type="compositionally biased region" description="Low complexity" evidence="1">
    <location>
        <begin position="49"/>
        <end position="66"/>
    </location>
</feature>
<feature type="domain" description="DUF7507" evidence="2">
    <location>
        <begin position="883"/>
        <end position="986"/>
    </location>
</feature>
<feature type="domain" description="DUF7507" evidence="2">
    <location>
        <begin position="1458"/>
        <end position="1561"/>
    </location>
</feature>
<dbReference type="Proteomes" id="UP001499930">
    <property type="component" value="Unassembled WGS sequence"/>
</dbReference>
<feature type="domain" description="DUF7507" evidence="2">
    <location>
        <begin position="2406"/>
        <end position="2502"/>
    </location>
</feature>
<feature type="domain" description="DUF7507" evidence="2">
    <location>
        <begin position="2279"/>
        <end position="2379"/>
    </location>
</feature>
<organism evidence="3 4">
    <name type="scientific">Streptosporangium longisporum</name>
    <dbReference type="NCBI Taxonomy" id="46187"/>
    <lineage>
        <taxon>Bacteria</taxon>
        <taxon>Bacillati</taxon>
        <taxon>Actinomycetota</taxon>
        <taxon>Actinomycetes</taxon>
        <taxon>Streptosporangiales</taxon>
        <taxon>Streptosporangiaceae</taxon>
        <taxon>Streptosporangium</taxon>
    </lineage>
</organism>
<evidence type="ECO:0000313" key="4">
    <source>
        <dbReference type="Proteomes" id="UP001499930"/>
    </source>
</evidence>
<feature type="region of interest" description="Disordered" evidence="1">
    <location>
        <begin position="2617"/>
        <end position="2648"/>
    </location>
</feature>
<dbReference type="PANTHER" id="PTHR34819:SF3">
    <property type="entry name" value="CELL SURFACE PROTEIN"/>
    <property type="match status" value="1"/>
</dbReference>
<feature type="domain" description="DUF7507" evidence="2">
    <location>
        <begin position="1343"/>
        <end position="1446"/>
    </location>
</feature>
<feature type="domain" description="DUF7507" evidence="2">
    <location>
        <begin position="1938"/>
        <end position="2035"/>
    </location>
</feature>
<feature type="domain" description="DUF7507" evidence="2">
    <location>
        <begin position="1822"/>
        <end position="1923"/>
    </location>
</feature>
<keyword evidence="4" id="KW-1185">Reference proteome</keyword>
<protein>
    <recommendedName>
        <fullName evidence="2">DUF7507 domain-containing protein</fullName>
    </recommendedName>
</protein>
<feature type="domain" description="DUF7507" evidence="2">
    <location>
        <begin position="769"/>
        <end position="869"/>
    </location>
</feature>
<sequence>MGVTTTAFTGTGTPTAIVCPVTTLAPQDSTTCTNTYVTTQADIDAGTVTNTATASGTPPTGPAVTSDPSTATVTGDPAPRLALLKTASPSTVTAAGRTVTYSYMVVNTGNATLTGVTVTTTAFTGTGTPTAITCPVTTLAPQDMTTCTNTYVTTQDDIDAGSIVNTATATGTPPVGPAVTSDPSTATVAAPAAPTLALLKTGTPNTVTAAGQTVTYAYLVSNTGNTTLTGVDVTETAFTGTGTPTAITCPVTTLAPQARTVCSNTYVVTQADIDAGTIVDTAVATGTPPAGPAVASPPSTNTITAVAAPAVALLKTASPNTATAAGQTITYAYLVTNTGNTTLTGVDVTTTAFTGTGTPTAIVCPVTTLAPQDSTTCTSTYVLTQADVDAGTVVNTATATGTPPTGPAVTSDASTATVTITADPNLALLKTASPATLAAAGRTVTYSYLLVNTGNTTLTGVDVTDTAFSGAGTPPVITCPVTTLAPRDLTTCTGTYVTTQADVDAGTIVNTAVATGTPPTGPAIASPSSTATVTIPPAPTLALLKTASPTTVTAAGQTVTYAYLVANTGNTTLTGVDVATTAFTGTGTPTAITCPVTTLAPQARTVCSNTYVTTQADIDAGTIVNTATATGTPPTGPAVTSDPSTATVAVIAAPALALLKTASPATATAAGQTITYEHLVTNTGNTTLTGVDVTTTAFTGSGTAPVVTCPVTTLAPQEATTCTGSYVLTQADVDTGTVTNTATASGTPPTGPAVTSDPSTATVTATPDPELALLKTASPTTVIAAGRTVVYSYLLVNTGNTTLNGVDVTESVFSGTGTPPVITCPVTTLAPQDTTTCTSTYVVTQADVDAGAVVNIATATATPPGGSLIAAPPSTATVTITPAPDLALLKTGTPNTVTAAGQTVDYSYLVFNTGNTTLTGVDVTDTTFSGTGTPPVITCPAVTLAPQDTTTCTGTYVTTQADIDAGTVVNTATATGTSPGGTVATSAPSTATITATPAPGVALLKTASPTTVAAAGRTVVYSYLVVNTGNVTLTGVDVTGTSFSGSGPAPVITCPAVTLAPQDTTTCTSTYVTTQADIDAGGIVNTALATGTPPTGPAVVSDPSTATVTATPAPSLALLKTAAPATVAAAGRTVIYAYLVVNTGNATLTGVNVTDTTFTGTGPNPAITCPVTTLAPQDAVVCNSTYVITQADINAGAIVNTALATGTPPEGPAVTSDPSTVTVVVEAAPGLALLKTVSPSAVTAAGRSLTYSYTIINTGNATLTDVGVIDTAFTGTGPAPVITCPVTVLNPQDTTVCTGTYVTTQADIDAGSITNTAVATGTPPTGPAVVSDPSTATVGGEAAPGLALLKTVTPSVVTAAGRQVTYSYTIVNTGNATLTGVDVNDTAFTGTGPAPVITCPAVTLAPQDTVTCTSTYLITQADIDAGGVVNTAVASGTTPAGAVVTSEPSTATVVEVAAPALALLKTASPSTFTAADRPVTYSYTVVNTGNTTLTGVSATDTSFSGTGTPPVITCPVTTLAPQDTVVCTGTYITTQADVNAGVIVNTATASATPPVGPPVTSAPSTVAITGEPAPSLALLKTASPSTVTAAGREVVYSYAVVNTGNLTLTGVTVADVTFSGTGTPGVIVCPVTTLAPQETTTCTSTYVTTQADVDAGVIVNTAVAAGVPPGETVLTSAVSLAEPSAAAVVTSDPSTVVVTAEPAPSLALLKTASPRTVARPGEAGTVTYSYAIVNTGNTTLTALTVVDTDFSGTGTPPQITCPVRTLVPQATTTCTGTYVTTQDDVDAGAIVNTAVASGTPPVGPPVSSEPSTATVAAELFATLTLSKSASPSVVSQAGQTITYSYAVVNTGNRTLTGVNVTDTFFTGSGGPPVITCPAVTLAPDGATTCTGTYLVTQADINAGTITNTAVASGTPVGGSPVTSPLSSTTVAVEVITGLILSKTAEPGTITAPGVTVTYTYLVTNAGNATLTGVEVRDSFFSGSGTPPVVTCPVTTLAPQGSTACTSRYVTTQADVNAGTIVNTATATATSPGGQVLISNPSTATVTAATAPGLALLKTASPSTVAAAGRTVLYSYDIVNTGNATLTGVGVTDTSSGSGAPTQITCPVTTLAPQDTTTCTGTYVTTQVDINAGSIVNTAIATGTPPSGPAVASGPSTVTVEVEPAPDLALLKTADPTALLGPNQTITYSYRVLNTGNATLSGVSVTDTSFSGSGTPPQITCPATTLAPQDTFTCTSTYVTTQADVNAGAIINTAVATGTPPFGPVITSEPSTSTVSGGPAPSLALLKTVSPSVLTAAGRTLIYSYLIVNTGNTTLTQVDVRDTSFSGTGTPGVITCPTRTLQPQESTSCTSSYVSTQEDIEAGTVVNTAQASGVSDSGPVAAALPRAVVVVASAPSTVAVTVLPVVSLALLKTAAPSTLTAPGQTITYSYLIVNTGNTRLSGVDVTTTVFTGTGTPSAITCPVTTLAPQDSTTCTNTYVTTQADVDAGAIVNAATASGVSRLGIVATSDVSAATVTAVPTPALTLLKSASPSTVREGQTITYFYLVVNTGNSTLNGVGVTDLSSASGTPPQIVCPQTRLAPQDSTICTSTYVATRADIRSGAIVNTATASGSLFPGAVTSSNPSAATVTTTASGGGGDGDATGRKAGIRSDSSTCTTVEFLGERRVCCERRHPSRWHRAHGRGCGTGLFHHSRPHPKEHGRDAALAGDRVTRAGGEHGREKNGRA</sequence>
<dbReference type="PANTHER" id="PTHR34819">
    <property type="entry name" value="LARGE CYSTEINE-RICH PERIPLASMIC PROTEIN OMCB"/>
    <property type="match status" value="1"/>
</dbReference>
<dbReference type="EMBL" id="BAAAWD010000015">
    <property type="protein sequence ID" value="GAA3026318.1"/>
    <property type="molecule type" value="Genomic_DNA"/>
</dbReference>
<evidence type="ECO:0000259" key="2">
    <source>
        <dbReference type="Pfam" id="PF24346"/>
    </source>
</evidence>
<feature type="domain" description="DUF7507" evidence="2">
    <location>
        <begin position="2519"/>
        <end position="2617"/>
    </location>
</feature>
<feature type="domain" description="DUF7507" evidence="2">
    <location>
        <begin position="1113"/>
        <end position="1216"/>
    </location>
</feature>
<gene>
    <name evidence="3" type="ORF">GCM10017559_60280</name>
</gene>
<feature type="domain" description="DUF7507" evidence="2">
    <location>
        <begin position="1703"/>
        <end position="1808"/>
    </location>
</feature>
<dbReference type="InterPro" id="IPR055354">
    <property type="entry name" value="DUF7507"/>
</dbReference>
<dbReference type="Pfam" id="PF24346">
    <property type="entry name" value="DUF7507"/>
    <property type="match status" value="23"/>
</dbReference>
<feature type="domain" description="DUF7507" evidence="2">
    <location>
        <begin position="424"/>
        <end position="526"/>
    </location>
</feature>
<feature type="domain" description="DUF7507" evidence="2">
    <location>
        <begin position="2050"/>
        <end position="2152"/>
    </location>
</feature>
<dbReference type="InterPro" id="IPR047589">
    <property type="entry name" value="DUF11_rpt"/>
</dbReference>
<dbReference type="NCBIfam" id="TIGR01451">
    <property type="entry name" value="B_ant_repeat"/>
    <property type="match status" value="3"/>
</dbReference>
<evidence type="ECO:0000256" key="1">
    <source>
        <dbReference type="SAM" id="MobiDB-lite"/>
    </source>
</evidence>
<feature type="domain" description="DUF7507" evidence="2">
    <location>
        <begin position="538"/>
        <end position="641"/>
    </location>
</feature>
<name>A0ABP6KXR6_9ACTN</name>
<feature type="region of interest" description="Disordered" evidence="1">
    <location>
        <begin position="49"/>
        <end position="73"/>
    </location>
</feature>
<feature type="compositionally biased region" description="Basic and acidic residues" evidence="1">
    <location>
        <begin position="2708"/>
        <end position="2724"/>
    </location>
</feature>
<reference evidence="4" key="1">
    <citation type="journal article" date="2019" name="Int. J. Syst. Evol. Microbiol.">
        <title>The Global Catalogue of Microorganisms (GCM) 10K type strain sequencing project: providing services to taxonomists for standard genome sequencing and annotation.</title>
        <authorList>
            <consortium name="The Broad Institute Genomics Platform"/>
            <consortium name="The Broad Institute Genome Sequencing Center for Infectious Disease"/>
            <person name="Wu L."/>
            <person name="Ma J."/>
        </authorList>
    </citation>
    <scope>NUCLEOTIDE SEQUENCE [LARGE SCALE GENOMIC DNA]</scope>
    <source>
        <strain evidence="4">JCM 3106</strain>
    </source>
</reference>
<comment type="caution">
    <text evidence="3">The sequence shown here is derived from an EMBL/GenBank/DDBJ whole genome shotgun (WGS) entry which is preliminary data.</text>
</comment>
<feature type="domain" description="DUF7507" evidence="2">
    <location>
        <begin position="308"/>
        <end position="411"/>
    </location>
</feature>
<feature type="domain" description="DUF7507" evidence="2">
    <location>
        <begin position="78"/>
        <end position="181"/>
    </location>
</feature>
<evidence type="ECO:0000313" key="3">
    <source>
        <dbReference type="EMBL" id="GAA3026318.1"/>
    </source>
</evidence>
<feature type="compositionally biased region" description="Low complexity" evidence="1">
    <location>
        <begin position="2617"/>
        <end position="2631"/>
    </location>
</feature>
<dbReference type="InterPro" id="IPR051172">
    <property type="entry name" value="Chlamydia_OmcB"/>
</dbReference>